<dbReference type="PROSITE" id="PS00433">
    <property type="entry name" value="PHOSPHOFRUCTOKINASE"/>
    <property type="match status" value="1"/>
</dbReference>
<dbReference type="UniPathway" id="UPA00109">
    <property type="reaction ID" value="UER00182"/>
</dbReference>
<dbReference type="GO" id="GO:0003872">
    <property type="term" value="F:6-phosphofructokinase activity"/>
    <property type="evidence" value="ECO:0007669"/>
    <property type="project" value="UniProtKB-EC"/>
</dbReference>
<dbReference type="eggNOG" id="COG0205">
    <property type="taxonomic scope" value="Bacteria"/>
</dbReference>
<dbReference type="GO" id="GO:0061621">
    <property type="term" value="P:canonical glycolysis"/>
    <property type="evidence" value="ECO:0007669"/>
    <property type="project" value="TreeGrafter"/>
</dbReference>
<keyword evidence="11 18" id="KW-0418">Kinase</keyword>
<evidence type="ECO:0000259" key="17">
    <source>
        <dbReference type="Pfam" id="PF00365"/>
    </source>
</evidence>
<keyword evidence="19" id="KW-1185">Reference proteome</keyword>
<dbReference type="NCBIfam" id="NF002872">
    <property type="entry name" value="PRK03202.1"/>
    <property type="match status" value="1"/>
</dbReference>
<keyword evidence="6" id="KW-0963">Cytoplasm</keyword>
<organism evidence="18 19">
    <name type="scientific">Fimbriimonas ginsengisoli Gsoil 348</name>
    <dbReference type="NCBI Taxonomy" id="661478"/>
    <lineage>
        <taxon>Bacteria</taxon>
        <taxon>Bacillati</taxon>
        <taxon>Armatimonadota</taxon>
        <taxon>Fimbriimonadia</taxon>
        <taxon>Fimbriimonadales</taxon>
        <taxon>Fimbriimonadaceae</taxon>
        <taxon>Fimbriimonas</taxon>
    </lineage>
</organism>
<comment type="similarity">
    <text evidence="15">Belongs to the phosphofructokinase type A (PFKA) family.</text>
</comment>
<dbReference type="FunFam" id="3.40.50.460:FF:000002">
    <property type="entry name" value="ATP-dependent 6-phosphofructokinase"/>
    <property type="match status" value="1"/>
</dbReference>
<name>A0A068NU64_FIMGI</name>
<keyword evidence="7" id="KW-0021">Allosteric enzyme</keyword>
<keyword evidence="9" id="KW-0479">Metal-binding</keyword>
<dbReference type="GO" id="GO:0046872">
    <property type="term" value="F:metal ion binding"/>
    <property type="evidence" value="ECO:0007669"/>
    <property type="project" value="UniProtKB-KW"/>
</dbReference>
<protein>
    <recommendedName>
        <fullName evidence="5">6-phosphofructokinase</fullName>
        <ecNumber evidence="5">2.7.1.11</ecNumber>
    </recommendedName>
</protein>
<evidence type="ECO:0000256" key="3">
    <source>
        <dbReference type="ARBA" id="ARBA00004496"/>
    </source>
</evidence>
<evidence type="ECO:0000256" key="8">
    <source>
        <dbReference type="ARBA" id="ARBA00022679"/>
    </source>
</evidence>
<dbReference type="InterPro" id="IPR022953">
    <property type="entry name" value="ATP_PFK"/>
</dbReference>
<evidence type="ECO:0000313" key="18">
    <source>
        <dbReference type="EMBL" id="AIE86325.1"/>
    </source>
</evidence>
<dbReference type="GO" id="GO:0016208">
    <property type="term" value="F:AMP binding"/>
    <property type="evidence" value="ECO:0007669"/>
    <property type="project" value="TreeGrafter"/>
</dbReference>
<dbReference type="GO" id="GO:0005945">
    <property type="term" value="C:6-phosphofructokinase complex"/>
    <property type="evidence" value="ECO:0007669"/>
    <property type="project" value="TreeGrafter"/>
</dbReference>
<dbReference type="PIRSF" id="PIRSF000532">
    <property type="entry name" value="ATP_PFK_prok"/>
    <property type="match status" value="1"/>
</dbReference>
<dbReference type="AlphaFoldDB" id="A0A068NU64"/>
<proteinExistence type="inferred from homology"/>
<dbReference type="Pfam" id="PF00365">
    <property type="entry name" value="PFK"/>
    <property type="match status" value="1"/>
</dbReference>
<evidence type="ECO:0000256" key="10">
    <source>
        <dbReference type="ARBA" id="ARBA00022741"/>
    </source>
</evidence>
<dbReference type="PANTHER" id="PTHR13697:SF4">
    <property type="entry name" value="ATP-DEPENDENT 6-PHOSPHOFRUCTOKINASE"/>
    <property type="match status" value="1"/>
</dbReference>
<evidence type="ECO:0000256" key="16">
    <source>
        <dbReference type="ARBA" id="ARBA00048070"/>
    </source>
</evidence>
<dbReference type="PRINTS" id="PR00476">
    <property type="entry name" value="PHFRCTKINASE"/>
</dbReference>
<accession>A0A068NU64</accession>
<sequence>MNAALRAVVRAALGRGAEVIGFNHGYEGLINDESRNLDSPSVGGIIDRGGTILRTARSAAFMTREGRDQAMAVLIKNGCEGLVVIGGDGSLTGALKLQEEFDYPVCGVPGSIDNDISGTDFSIGFDTAVNTAVDAIDRVRDTAYSHERVFVIEVMGRRNGFIALEAGLAGGAEAILVPEMPFSLPDIGAELLEAASKGKRSSIIVVAEGAAKADDVREALSECTGFECRAVVLGHMQRGGSPTAFDRVLALRLGHLATNRLLSGFRGEMAGLAGNLLVSHPLTFVLSSERQIDPEKLLLSEAMAQ</sequence>
<dbReference type="KEGG" id="fgi:OP10G_2957"/>
<comment type="function">
    <text evidence="2">Catalyzes the phosphorylation of D-fructose 6-phosphate to fructose 1,6-bisphosphate by ATP, the first committing step of glycolysis.</text>
</comment>
<evidence type="ECO:0000256" key="1">
    <source>
        <dbReference type="ARBA" id="ARBA00001946"/>
    </source>
</evidence>
<dbReference type="EC" id="2.7.1.11" evidence="5"/>
<keyword evidence="10" id="KW-0547">Nucleotide-binding</keyword>
<dbReference type="InterPro" id="IPR012003">
    <property type="entry name" value="ATP_PFK_prok-type"/>
</dbReference>
<dbReference type="GO" id="GO:0070095">
    <property type="term" value="F:fructose-6-phosphate binding"/>
    <property type="evidence" value="ECO:0007669"/>
    <property type="project" value="TreeGrafter"/>
</dbReference>
<evidence type="ECO:0000256" key="5">
    <source>
        <dbReference type="ARBA" id="ARBA00012055"/>
    </source>
</evidence>
<keyword evidence="8" id="KW-0808">Transferase</keyword>
<dbReference type="Proteomes" id="UP000027982">
    <property type="component" value="Chromosome"/>
</dbReference>
<dbReference type="Gene3D" id="3.40.50.460">
    <property type="entry name" value="Phosphofructokinase domain"/>
    <property type="match status" value="1"/>
</dbReference>
<evidence type="ECO:0000256" key="14">
    <source>
        <dbReference type="ARBA" id="ARBA00023152"/>
    </source>
</evidence>
<reference evidence="18 19" key="1">
    <citation type="journal article" date="2014" name="PLoS ONE">
        <title>The first complete genome sequence of the class fimbriimonadia in the phylum armatimonadetes.</title>
        <authorList>
            <person name="Hu Z.Y."/>
            <person name="Wang Y.Z."/>
            <person name="Im W.T."/>
            <person name="Wang S.Y."/>
            <person name="Zhao G.P."/>
            <person name="Zheng H.J."/>
            <person name="Quan Z.X."/>
        </authorList>
    </citation>
    <scope>NUCLEOTIDE SEQUENCE [LARGE SCALE GENOMIC DNA]</scope>
    <source>
        <strain evidence="18">Gsoil 348</strain>
    </source>
</reference>
<dbReference type="SUPFAM" id="SSF53784">
    <property type="entry name" value="Phosphofructokinase"/>
    <property type="match status" value="1"/>
</dbReference>
<dbReference type="GO" id="GO:0042802">
    <property type="term" value="F:identical protein binding"/>
    <property type="evidence" value="ECO:0007669"/>
    <property type="project" value="TreeGrafter"/>
</dbReference>
<dbReference type="Gene3D" id="3.40.50.450">
    <property type="match status" value="1"/>
</dbReference>
<evidence type="ECO:0000256" key="13">
    <source>
        <dbReference type="ARBA" id="ARBA00022842"/>
    </source>
</evidence>
<evidence type="ECO:0000256" key="9">
    <source>
        <dbReference type="ARBA" id="ARBA00022723"/>
    </source>
</evidence>
<keyword evidence="13" id="KW-0460">Magnesium</keyword>
<dbReference type="PANTHER" id="PTHR13697">
    <property type="entry name" value="PHOSPHOFRUCTOKINASE"/>
    <property type="match status" value="1"/>
</dbReference>
<dbReference type="GO" id="GO:0048029">
    <property type="term" value="F:monosaccharide binding"/>
    <property type="evidence" value="ECO:0007669"/>
    <property type="project" value="TreeGrafter"/>
</dbReference>
<evidence type="ECO:0000256" key="2">
    <source>
        <dbReference type="ARBA" id="ARBA00002659"/>
    </source>
</evidence>
<feature type="domain" description="Phosphofructokinase" evidence="17">
    <location>
        <begin position="1"/>
        <end position="259"/>
    </location>
</feature>
<comment type="catalytic activity">
    <reaction evidence="16">
        <text>beta-D-fructose 6-phosphate + ATP = beta-D-fructose 1,6-bisphosphate + ADP + H(+)</text>
        <dbReference type="Rhea" id="RHEA:16109"/>
        <dbReference type="ChEBI" id="CHEBI:15378"/>
        <dbReference type="ChEBI" id="CHEBI:30616"/>
        <dbReference type="ChEBI" id="CHEBI:32966"/>
        <dbReference type="ChEBI" id="CHEBI:57634"/>
        <dbReference type="ChEBI" id="CHEBI:456216"/>
        <dbReference type="EC" id="2.7.1.11"/>
    </reaction>
</comment>
<dbReference type="EMBL" id="CP007139">
    <property type="protein sequence ID" value="AIE86325.1"/>
    <property type="molecule type" value="Genomic_DNA"/>
</dbReference>
<dbReference type="GO" id="GO:0005524">
    <property type="term" value="F:ATP binding"/>
    <property type="evidence" value="ECO:0007669"/>
    <property type="project" value="UniProtKB-KW"/>
</dbReference>
<dbReference type="HOGENOM" id="CLU_020655_0_1_0"/>
<evidence type="ECO:0000256" key="12">
    <source>
        <dbReference type="ARBA" id="ARBA00022840"/>
    </source>
</evidence>
<evidence type="ECO:0000256" key="6">
    <source>
        <dbReference type="ARBA" id="ARBA00022490"/>
    </source>
</evidence>
<evidence type="ECO:0000313" key="19">
    <source>
        <dbReference type="Proteomes" id="UP000027982"/>
    </source>
</evidence>
<dbReference type="InterPro" id="IPR015912">
    <property type="entry name" value="Phosphofructokinase_CS"/>
</dbReference>
<dbReference type="InterPro" id="IPR035966">
    <property type="entry name" value="PKF_sf"/>
</dbReference>
<comment type="pathway">
    <text evidence="4">Carbohydrate degradation; glycolysis; D-glyceraldehyde 3-phosphate and glycerone phosphate from D-glucose: step 3/4.</text>
</comment>
<keyword evidence="14" id="KW-0324">Glycolysis</keyword>
<dbReference type="STRING" id="661478.OP10G_2957"/>
<keyword evidence="12" id="KW-0067">ATP-binding</keyword>
<dbReference type="GO" id="GO:0030388">
    <property type="term" value="P:fructose 1,6-bisphosphate metabolic process"/>
    <property type="evidence" value="ECO:0007669"/>
    <property type="project" value="TreeGrafter"/>
</dbReference>
<comment type="cofactor">
    <cofactor evidence="1">
        <name>Mg(2+)</name>
        <dbReference type="ChEBI" id="CHEBI:18420"/>
    </cofactor>
</comment>
<evidence type="ECO:0000256" key="15">
    <source>
        <dbReference type="ARBA" id="ARBA00038478"/>
    </source>
</evidence>
<gene>
    <name evidence="18" type="ORF">OP10G_2957</name>
</gene>
<comment type="subcellular location">
    <subcellularLocation>
        <location evidence="3">Cytoplasm</location>
    </subcellularLocation>
</comment>
<evidence type="ECO:0000256" key="4">
    <source>
        <dbReference type="ARBA" id="ARBA00004679"/>
    </source>
</evidence>
<dbReference type="InterPro" id="IPR000023">
    <property type="entry name" value="Phosphofructokinase_dom"/>
</dbReference>
<dbReference type="GO" id="GO:0006002">
    <property type="term" value="P:fructose 6-phosphate metabolic process"/>
    <property type="evidence" value="ECO:0007669"/>
    <property type="project" value="InterPro"/>
</dbReference>
<evidence type="ECO:0000256" key="11">
    <source>
        <dbReference type="ARBA" id="ARBA00022777"/>
    </source>
</evidence>
<evidence type="ECO:0000256" key="7">
    <source>
        <dbReference type="ARBA" id="ARBA00022533"/>
    </source>
</evidence>